<evidence type="ECO:0000259" key="1">
    <source>
        <dbReference type="Pfam" id="PF05876"/>
    </source>
</evidence>
<feature type="domain" description="Phage terminase large subunit GpA ATPase" evidence="1">
    <location>
        <begin position="5"/>
        <end position="124"/>
    </location>
</feature>
<gene>
    <name evidence="2" type="ORF">S03H2_25489</name>
</gene>
<evidence type="ECO:0000313" key="2">
    <source>
        <dbReference type="EMBL" id="GAH33062.1"/>
    </source>
</evidence>
<dbReference type="AlphaFoldDB" id="X1EKG4"/>
<accession>X1EKG4</accession>
<feature type="non-terminal residue" evidence="2">
    <location>
        <position position="1"/>
    </location>
</feature>
<organism evidence="2">
    <name type="scientific">marine sediment metagenome</name>
    <dbReference type="NCBI Taxonomy" id="412755"/>
    <lineage>
        <taxon>unclassified sequences</taxon>
        <taxon>metagenomes</taxon>
        <taxon>ecological metagenomes</taxon>
    </lineage>
</organism>
<dbReference type="GO" id="GO:0016887">
    <property type="term" value="F:ATP hydrolysis activity"/>
    <property type="evidence" value="ECO:0007669"/>
    <property type="project" value="InterPro"/>
</dbReference>
<proteinExistence type="predicted"/>
<dbReference type="Pfam" id="PF05876">
    <property type="entry name" value="GpA_ATPase"/>
    <property type="match status" value="1"/>
</dbReference>
<feature type="non-terminal residue" evidence="2">
    <location>
        <position position="155"/>
    </location>
</feature>
<protein>
    <recommendedName>
        <fullName evidence="1">Phage terminase large subunit GpA ATPase domain-containing protein</fullName>
    </recommendedName>
</protein>
<dbReference type="EMBL" id="BARU01014445">
    <property type="protein sequence ID" value="GAH33062.1"/>
    <property type="molecule type" value="Genomic_DNA"/>
</dbReference>
<name>X1EKG4_9ZZZZ</name>
<reference evidence="2" key="1">
    <citation type="journal article" date="2014" name="Front. Microbiol.">
        <title>High frequency of phylogenetically diverse reductive dehalogenase-homologous genes in deep subseafloor sedimentary metagenomes.</title>
        <authorList>
            <person name="Kawai M."/>
            <person name="Futagami T."/>
            <person name="Toyoda A."/>
            <person name="Takaki Y."/>
            <person name="Nishi S."/>
            <person name="Hori S."/>
            <person name="Arai W."/>
            <person name="Tsubouchi T."/>
            <person name="Morono Y."/>
            <person name="Uchiyama I."/>
            <person name="Ito T."/>
            <person name="Fujiyama A."/>
            <person name="Inagaki F."/>
            <person name="Takami H."/>
        </authorList>
    </citation>
    <scope>NUCLEOTIDE SEQUENCE</scope>
    <source>
        <strain evidence="2">Expedition CK06-06</strain>
    </source>
</reference>
<comment type="caution">
    <text evidence="2">The sequence shown here is derived from an EMBL/GenBank/DDBJ whole genome shotgun (WGS) entry which is preliminary data.</text>
</comment>
<sequence>SANLKKIYKATLYLRGMVSVVGLKSVPIDFVIFDELDEAPQNAVDKAMERMGHSDFRHVLKLSNPTLPDYGIDEAFQKTDQRYWLLKCVKCNAHTCLEDTFPECLVRVNGHAIRACQSCGAELNPSVGEWVAKRPDITDKRGYHYSQLFSHFINP</sequence>
<dbReference type="InterPro" id="IPR046453">
    <property type="entry name" value="GpA_ATPase"/>
</dbReference>